<reference evidence="2 3" key="1">
    <citation type="submission" date="2024-05" db="EMBL/GenBank/DDBJ databases">
        <title>Neorhizobium sp. Rsf11, a plant growth promoting and heavy metal resistant PAH-degrader.</title>
        <authorList>
            <person name="Golubev S.N."/>
            <person name="Muratova A.Y."/>
            <person name="Markelova M.I."/>
        </authorList>
    </citation>
    <scope>NUCLEOTIDE SEQUENCE [LARGE SCALE GENOMIC DNA]</scope>
    <source>
        <strain evidence="2 3">Rsf11</strain>
    </source>
</reference>
<dbReference type="Proteomes" id="UP001496627">
    <property type="component" value="Unassembled WGS sequence"/>
</dbReference>
<dbReference type="RefSeq" id="WP_348863167.1">
    <property type="nucleotide sequence ID" value="NZ_JBEAAL010000009.1"/>
</dbReference>
<proteinExistence type="predicted"/>
<dbReference type="Pfam" id="PF04365">
    <property type="entry name" value="BrnT_toxin"/>
    <property type="match status" value="1"/>
</dbReference>
<sequence length="85" mass="9618">MGITYDEHKRLTNIEKHFGLDFADLDMDFFEASTIIPSREDRLKAIGEFRGMIVIAVIFTPLGSEAISVISMRPASSKERKVHGY</sequence>
<keyword evidence="1" id="KW-0812">Transmembrane</keyword>
<comment type="caution">
    <text evidence="2">The sequence shown here is derived from an EMBL/GenBank/DDBJ whole genome shotgun (WGS) entry which is preliminary data.</text>
</comment>
<protein>
    <submittedName>
        <fullName evidence="2">BrnT family toxin</fullName>
    </submittedName>
</protein>
<gene>
    <name evidence="2" type="ORF">ABK249_14450</name>
</gene>
<name>A0ABV0M2P0_9HYPH</name>
<dbReference type="InterPro" id="IPR007460">
    <property type="entry name" value="BrnT_toxin"/>
</dbReference>
<keyword evidence="1" id="KW-1133">Transmembrane helix</keyword>
<feature type="transmembrane region" description="Helical" evidence="1">
    <location>
        <begin position="49"/>
        <end position="71"/>
    </location>
</feature>
<dbReference type="Gene3D" id="3.10.450.530">
    <property type="entry name" value="Ribonuclease toxin, BrnT, of type II toxin-antitoxin system"/>
    <property type="match status" value="1"/>
</dbReference>
<accession>A0ABV0M2P0</accession>
<keyword evidence="1" id="KW-0472">Membrane</keyword>
<dbReference type="InterPro" id="IPR038573">
    <property type="entry name" value="BrnT_sf"/>
</dbReference>
<evidence type="ECO:0000256" key="1">
    <source>
        <dbReference type="SAM" id="Phobius"/>
    </source>
</evidence>
<dbReference type="EMBL" id="JBEAAL010000009">
    <property type="protein sequence ID" value="MEQ1406138.1"/>
    <property type="molecule type" value="Genomic_DNA"/>
</dbReference>
<keyword evidence="3" id="KW-1185">Reference proteome</keyword>
<evidence type="ECO:0000313" key="3">
    <source>
        <dbReference type="Proteomes" id="UP001496627"/>
    </source>
</evidence>
<organism evidence="2 3">
    <name type="scientific">Neorhizobium phenanthreniclasticum</name>
    <dbReference type="NCBI Taxonomy" id="3157917"/>
    <lineage>
        <taxon>Bacteria</taxon>
        <taxon>Pseudomonadati</taxon>
        <taxon>Pseudomonadota</taxon>
        <taxon>Alphaproteobacteria</taxon>
        <taxon>Hyphomicrobiales</taxon>
        <taxon>Rhizobiaceae</taxon>
        <taxon>Rhizobium/Agrobacterium group</taxon>
        <taxon>Neorhizobium</taxon>
    </lineage>
</organism>
<evidence type="ECO:0000313" key="2">
    <source>
        <dbReference type="EMBL" id="MEQ1406138.1"/>
    </source>
</evidence>